<dbReference type="PANTHER" id="PTHR20992:SF9">
    <property type="entry name" value="AT15442P-RELATED"/>
    <property type="match status" value="1"/>
</dbReference>
<reference evidence="3 4" key="1">
    <citation type="journal article" date="2019" name="Int. J. Syst. Evol. Microbiol.">
        <title>The Global Catalogue of Microorganisms (GCM) 10K type strain sequencing project: providing services to taxonomists for standard genome sequencing and annotation.</title>
        <authorList>
            <consortium name="The Broad Institute Genomics Platform"/>
            <consortium name="The Broad Institute Genome Sequencing Center for Infectious Disease"/>
            <person name="Wu L."/>
            <person name="Ma J."/>
        </authorList>
    </citation>
    <scope>NUCLEOTIDE SEQUENCE [LARGE SCALE GENOMIC DNA]</scope>
    <source>
        <strain evidence="3 4">GX26</strain>
    </source>
</reference>
<dbReference type="Proteomes" id="UP001596395">
    <property type="component" value="Unassembled WGS sequence"/>
</dbReference>
<organism evidence="3 4">
    <name type="scientific">Halorubellus litoreus</name>
    <dbReference type="NCBI Taxonomy" id="755308"/>
    <lineage>
        <taxon>Archaea</taxon>
        <taxon>Methanobacteriati</taxon>
        <taxon>Methanobacteriota</taxon>
        <taxon>Stenosarchaea group</taxon>
        <taxon>Halobacteria</taxon>
        <taxon>Halobacteriales</taxon>
        <taxon>Halorubellaceae</taxon>
        <taxon>Halorubellus</taxon>
    </lineage>
</organism>
<keyword evidence="2" id="KW-1133">Transmembrane helix</keyword>
<evidence type="ECO:0000313" key="4">
    <source>
        <dbReference type="Proteomes" id="UP001596395"/>
    </source>
</evidence>
<dbReference type="EMBL" id="JBHSXN010000002">
    <property type="protein sequence ID" value="MFC6952997.1"/>
    <property type="molecule type" value="Genomic_DNA"/>
</dbReference>
<protein>
    <submittedName>
        <fullName evidence="3">TIGR00341 family protein</fullName>
    </submittedName>
</protein>
<evidence type="ECO:0000313" key="3">
    <source>
        <dbReference type="EMBL" id="MFC6952997.1"/>
    </source>
</evidence>
<evidence type="ECO:0000256" key="1">
    <source>
        <dbReference type="SAM" id="MobiDB-lite"/>
    </source>
</evidence>
<feature type="transmembrane region" description="Helical" evidence="2">
    <location>
        <begin position="218"/>
        <end position="236"/>
    </location>
</feature>
<comment type="caution">
    <text evidence="3">The sequence shown here is derived from an EMBL/GenBank/DDBJ whole genome shotgun (WGS) entry which is preliminary data.</text>
</comment>
<feature type="transmembrane region" description="Helical" evidence="2">
    <location>
        <begin position="271"/>
        <end position="296"/>
    </location>
</feature>
<gene>
    <name evidence="3" type="ORF">ACFQGB_08985</name>
</gene>
<dbReference type="Pfam" id="PF04087">
    <property type="entry name" value="DUF389"/>
    <property type="match status" value="1"/>
</dbReference>
<dbReference type="PANTHER" id="PTHR20992">
    <property type="entry name" value="AT15442P-RELATED"/>
    <property type="match status" value="1"/>
</dbReference>
<keyword evidence="2" id="KW-0812">Transmembrane</keyword>
<dbReference type="NCBIfam" id="TIGR00341">
    <property type="entry name" value="TIGR00341 family protein"/>
    <property type="match status" value="1"/>
</dbReference>
<dbReference type="InterPro" id="IPR005240">
    <property type="entry name" value="DUF389"/>
</dbReference>
<sequence>MRVVRILVPDENRSDVQKVLEDEGVDHLLVAQDEDTDRSLVEFPIPAEGVDYALEQLRDAGVDDEYVVVLGAETVESTHYDELEQRFVEKQEEGDAIASEEIRSKAVGMTPNARTYHAMTLLSALVATVGLLLDSPAIVVGSMVIAPQVGSAMTASVGAVVGDRDLLVSGMKSQAYGLGFAIVAAAAFGLFLKSAAFVPPTLNVGTVNQIASRISPGFLSITVGLCAGAAGAFGLATAVPVSLVGVMIAAALIPAAAATGIGLAWGYPIVAVGAFVLLVANALAVNVAALGTFAYLGYRPDGGLRELLSGDVVVTALMVGMLVSLGVLGALTAQHVAVENTVNEEVGDVLETEQYEDLGLVSVRVGFSPAASITGEQSVTVVVSRPADVPYPDLGGDLQDAVQDHTSVPLSVTVEYVEQVESDRPAVAPQPRVDRAEPVDSSGVIRARERRPGTRLTRTAKHGCGVCVPRIRGSPSSSPVSPS</sequence>
<dbReference type="RefSeq" id="WP_336349975.1">
    <property type="nucleotide sequence ID" value="NZ_JAZAQL010000002.1"/>
</dbReference>
<evidence type="ECO:0000256" key="2">
    <source>
        <dbReference type="SAM" id="Phobius"/>
    </source>
</evidence>
<feature type="transmembrane region" description="Helical" evidence="2">
    <location>
        <begin position="308"/>
        <end position="331"/>
    </location>
</feature>
<name>A0ABD5VIH6_9EURY</name>
<dbReference type="AlphaFoldDB" id="A0ABD5VIH6"/>
<feature type="transmembrane region" description="Helical" evidence="2">
    <location>
        <begin position="243"/>
        <end position="265"/>
    </location>
</feature>
<accession>A0ABD5VIH6</accession>
<feature type="transmembrane region" description="Helical" evidence="2">
    <location>
        <begin position="175"/>
        <end position="198"/>
    </location>
</feature>
<keyword evidence="2" id="KW-0472">Membrane</keyword>
<proteinExistence type="predicted"/>
<keyword evidence="4" id="KW-1185">Reference proteome</keyword>
<feature type="region of interest" description="Disordered" evidence="1">
    <location>
        <begin position="421"/>
        <end position="461"/>
    </location>
</feature>